<gene>
    <name evidence="2" type="ORF">FSARC_5962</name>
</gene>
<feature type="transmembrane region" description="Helical" evidence="1">
    <location>
        <begin position="32"/>
        <end position="51"/>
    </location>
</feature>
<keyword evidence="3" id="KW-1185">Reference proteome</keyword>
<sequence length="357" mass="39834">MVWLLRFQKEPSAMSTLQLASHFYKRGLASRMASIIAIGTILFILGFPTFASSMTGYTPFQAAYINGSTGSLIGFSEVYPLAYIIHDGNRSDGLDIDYLVPWIDYILEYGFGNEIDKSENQTKFRGETIDGQPLNISAFYLPDQPFYWNLTREIWGGSGSDAYDNPYNNSDKLTFILGDSIYNLTDMEESGFCQPVRKKGAIQEYQWGFSFLQLFVMTITLFLWTIGLLTLWLKARLTLKLNHRKAAPGGWKSLLEFTAAINRELEKSGVEQSSLDDEQLEDEIQTLLQGGSISSKPLPEGFCNLPGAVANIVFQKPASLVFRAFHLKREAGNKEFFVATAVVMIVVAVGGVVVNVI</sequence>
<dbReference type="AlphaFoldDB" id="A0A8H4X9V9"/>
<protein>
    <submittedName>
        <fullName evidence="2">Uncharacterized protein</fullName>
    </submittedName>
</protein>
<dbReference type="OrthoDB" id="3903561at2759"/>
<feature type="transmembrane region" description="Helical" evidence="1">
    <location>
        <begin position="207"/>
        <end position="233"/>
    </location>
</feature>
<keyword evidence="1" id="KW-1133">Transmembrane helix</keyword>
<proteinExistence type="predicted"/>
<feature type="transmembrane region" description="Helical" evidence="1">
    <location>
        <begin position="336"/>
        <end position="356"/>
    </location>
</feature>
<accession>A0A8H4X9V9</accession>
<name>A0A8H4X9V9_9HYPO</name>
<keyword evidence="1" id="KW-0812">Transmembrane</keyword>
<reference evidence="2" key="2">
    <citation type="submission" date="2020-05" db="EMBL/GenBank/DDBJ databases">
        <authorList>
            <person name="Kim H.-S."/>
            <person name="Proctor R.H."/>
            <person name="Brown D.W."/>
        </authorList>
    </citation>
    <scope>NUCLEOTIDE SEQUENCE</scope>
    <source>
        <strain evidence="2">NRRL 20472</strain>
    </source>
</reference>
<evidence type="ECO:0000256" key="1">
    <source>
        <dbReference type="SAM" id="Phobius"/>
    </source>
</evidence>
<organism evidence="2 3">
    <name type="scientific">Fusarium sarcochroum</name>
    <dbReference type="NCBI Taxonomy" id="1208366"/>
    <lineage>
        <taxon>Eukaryota</taxon>
        <taxon>Fungi</taxon>
        <taxon>Dikarya</taxon>
        <taxon>Ascomycota</taxon>
        <taxon>Pezizomycotina</taxon>
        <taxon>Sordariomycetes</taxon>
        <taxon>Hypocreomycetidae</taxon>
        <taxon>Hypocreales</taxon>
        <taxon>Nectriaceae</taxon>
        <taxon>Fusarium</taxon>
        <taxon>Fusarium lateritium species complex</taxon>
    </lineage>
</organism>
<evidence type="ECO:0000313" key="2">
    <source>
        <dbReference type="EMBL" id="KAF4966334.1"/>
    </source>
</evidence>
<comment type="caution">
    <text evidence="2">The sequence shown here is derived from an EMBL/GenBank/DDBJ whole genome shotgun (WGS) entry which is preliminary data.</text>
</comment>
<evidence type="ECO:0000313" key="3">
    <source>
        <dbReference type="Proteomes" id="UP000622797"/>
    </source>
</evidence>
<dbReference type="Proteomes" id="UP000622797">
    <property type="component" value="Unassembled WGS sequence"/>
</dbReference>
<reference evidence="2" key="1">
    <citation type="journal article" date="2020" name="BMC Genomics">
        <title>Correction to: Identification and distribution of gene clusters required for synthesis of sphingolipid metabolism inhibitors in diverse species of the filamentous fungus Fusarium.</title>
        <authorList>
            <person name="Kim H.S."/>
            <person name="Lohmar J.M."/>
            <person name="Busman M."/>
            <person name="Brown D.W."/>
            <person name="Naumann T.A."/>
            <person name="Divon H.H."/>
            <person name="Lysoe E."/>
            <person name="Uhlig S."/>
            <person name="Proctor R.H."/>
        </authorList>
    </citation>
    <scope>NUCLEOTIDE SEQUENCE</scope>
    <source>
        <strain evidence="2">NRRL 20472</strain>
    </source>
</reference>
<keyword evidence="1" id="KW-0472">Membrane</keyword>
<dbReference type="EMBL" id="JABEXW010000297">
    <property type="protein sequence ID" value="KAF4966334.1"/>
    <property type="molecule type" value="Genomic_DNA"/>
</dbReference>